<evidence type="ECO:0008006" key="9">
    <source>
        <dbReference type="Google" id="ProtNLM"/>
    </source>
</evidence>
<dbReference type="GeneID" id="19156930"/>
<keyword evidence="4" id="KW-0238">DNA-binding</keyword>
<gene>
    <name evidence="7" type="ORF">A1O1_02029</name>
</gene>
<keyword evidence="2" id="KW-0862">Zinc</keyword>
<dbReference type="PANTHER" id="PTHR31313:SF81">
    <property type="entry name" value="TY1 ENHANCER ACTIVATOR"/>
    <property type="match status" value="1"/>
</dbReference>
<evidence type="ECO:0000256" key="2">
    <source>
        <dbReference type="ARBA" id="ARBA00022833"/>
    </source>
</evidence>
<dbReference type="InterPro" id="IPR051615">
    <property type="entry name" value="Transcr_Regulatory_Elem"/>
</dbReference>
<evidence type="ECO:0000256" key="5">
    <source>
        <dbReference type="ARBA" id="ARBA00023163"/>
    </source>
</evidence>
<keyword evidence="1" id="KW-0479">Metal-binding</keyword>
<dbReference type="PANTHER" id="PTHR31313">
    <property type="entry name" value="TY1 ENHANCER ACTIVATOR"/>
    <property type="match status" value="1"/>
</dbReference>
<dbReference type="RefSeq" id="XP_007721131.1">
    <property type="nucleotide sequence ID" value="XM_007722941.1"/>
</dbReference>
<dbReference type="AlphaFoldDB" id="W9YL47"/>
<dbReference type="GO" id="GO:0003677">
    <property type="term" value="F:DNA binding"/>
    <property type="evidence" value="ECO:0007669"/>
    <property type="project" value="UniProtKB-KW"/>
</dbReference>
<evidence type="ECO:0000313" key="7">
    <source>
        <dbReference type="EMBL" id="EXJ93637.1"/>
    </source>
</evidence>
<dbReference type="OrthoDB" id="2154091at2759"/>
<comment type="caution">
    <text evidence="7">The sequence shown here is derived from an EMBL/GenBank/DDBJ whole genome shotgun (WGS) entry which is preliminary data.</text>
</comment>
<dbReference type="EMBL" id="AMWN01000002">
    <property type="protein sequence ID" value="EXJ93637.1"/>
    <property type="molecule type" value="Genomic_DNA"/>
</dbReference>
<organism evidence="7 8">
    <name type="scientific">Capronia coronata CBS 617.96</name>
    <dbReference type="NCBI Taxonomy" id="1182541"/>
    <lineage>
        <taxon>Eukaryota</taxon>
        <taxon>Fungi</taxon>
        <taxon>Dikarya</taxon>
        <taxon>Ascomycota</taxon>
        <taxon>Pezizomycotina</taxon>
        <taxon>Eurotiomycetes</taxon>
        <taxon>Chaetothyriomycetidae</taxon>
        <taxon>Chaetothyriales</taxon>
        <taxon>Herpotrichiellaceae</taxon>
        <taxon>Capronia</taxon>
    </lineage>
</organism>
<dbReference type="STRING" id="1182541.W9YL47"/>
<keyword evidence="6" id="KW-0539">Nucleus</keyword>
<evidence type="ECO:0000256" key="3">
    <source>
        <dbReference type="ARBA" id="ARBA00023015"/>
    </source>
</evidence>
<evidence type="ECO:0000256" key="4">
    <source>
        <dbReference type="ARBA" id="ARBA00023125"/>
    </source>
</evidence>
<keyword evidence="3" id="KW-0805">Transcription regulation</keyword>
<evidence type="ECO:0000256" key="6">
    <source>
        <dbReference type="ARBA" id="ARBA00023242"/>
    </source>
</evidence>
<dbReference type="HOGENOM" id="CLU_076132_0_0_1"/>
<proteinExistence type="predicted"/>
<keyword evidence="8" id="KW-1185">Reference proteome</keyword>
<dbReference type="Proteomes" id="UP000019484">
    <property type="component" value="Unassembled WGS sequence"/>
</dbReference>
<accession>W9YL47</accession>
<dbReference type="GO" id="GO:0046872">
    <property type="term" value="F:metal ion binding"/>
    <property type="evidence" value="ECO:0007669"/>
    <property type="project" value="UniProtKB-KW"/>
</dbReference>
<dbReference type="CDD" id="cd12148">
    <property type="entry name" value="fungal_TF_MHR"/>
    <property type="match status" value="1"/>
</dbReference>
<keyword evidence="5" id="KW-0804">Transcription</keyword>
<sequence length="317" mass="36325">MGRPAGIQEFNITTAKPKAQDRVIALPEEQLKFSQPWPTSHIAENAMKMCEIFIITSEVVDQLYAQRPIWTERERDDRITQTHLRLVKWFDGLPKNLKISESSLQPAPPYVYQMHLQYHVAIILLHRPFFRILYHSQTNGDYDPEGGDVHSQSCQASAAKIANIYRIFRENYTNRCVPISAVHPAFTAAIIHLLDVKTCSPVGRNKARRRLDICLTSLHEMNINWDWANRAIRAIRSLAAQWQVDLSPSAGFLREISEESRLQFQRYEESCLPTGSGPGADGQSQAAPVRPVDPFDEFFEAWTYDQMDGAFNFFDDN</sequence>
<name>W9YL47_9EURO</name>
<evidence type="ECO:0000256" key="1">
    <source>
        <dbReference type="ARBA" id="ARBA00022723"/>
    </source>
</evidence>
<protein>
    <recommendedName>
        <fullName evidence="9">Transcription factor domain-containing protein</fullName>
    </recommendedName>
</protein>
<evidence type="ECO:0000313" key="8">
    <source>
        <dbReference type="Proteomes" id="UP000019484"/>
    </source>
</evidence>
<reference evidence="7 8" key="1">
    <citation type="submission" date="2013-03" db="EMBL/GenBank/DDBJ databases">
        <title>The Genome Sequence of Capronia coronata CBS 617.96.</title>
        <authorList>
            <consortium name="The Broad Institute Genomics Platform"/>
            <person name="Cuomo C."/>
            <person name="de Hoog S."/>
            <person name="Gorbushina A."/>
            <person name="Walker B."/>
            <person name="Young S.K."/>
            <person name="Zeng Q."/>
            <person name="Gargeya S."/>
            <person name="Fitzgerald M."/>
            <person name="Haas B."/>
            <person name="Abouelleil A."/>
            <person name="Allen A.W."/>
            <person name="Alvarado L."/>
            <person name="Arachchi H.M."/>
            <person name="Berlin A.M."/>
            <person name="Chapman S.B."/>
            <person name="Gainer-Dewar J."/>
            <person name="Goldberg J."/>
            <person name="Griggs A."/>
            <person name="Gujja S."/>
            <person name="Hansen M."/>
            <person name="Howarth C."/>
            <person name="Imamovic A."/>
            <person name="Ireland A."/>
            <person name="Larimer J."/>
            <person name="McCowan C."/>
            <person name="Murphy C."/>
            <person name="Pearson M."/>
            <person name="Poon T.W."/>
            <person name="Priest M."/>
            <person name="Roberts A."/>
            <person name="Saif S."/>
            <person name="Shea T."/>
            <person name="Sisk P."/>
            <person name="Sykes S."/>
            <person name="Wortman J."/>
            <person name="Nusbaum C."/>
            <person name="Birren B."/>
        </authorList>
    </citation>
    <scope>NUCLEOTIDE SEQUENCE [LARGE SCALE GENOMIC DNA]</scope>
    <source>
        <strain evidence="7 8">CBS 617.96</strain>
    </source>
</reference>